<protein>
    <submittedName>
        <fullName evidence="6">GFA family protein</fullName>
    </submittedName>
</protein>
<dbReference type="GO" id="GO:0046872">
    <property type="term" value="F:metal ion binding"/>
    <property type="evidence" value="ECO:0007669"/>
    <property type="project" value="UniProtKB-KW"/>
</dbReference>
<dbReference type="Proteomes" id="UP000676996">
    <property type="component" value="Unassembled WGS sequence"/>
</dbReference>
<feature type="domain" description="CENP-V/GFA" evidence="5">
    <location>
        <begin position="6"/>
        <end position="119"/>
    </location>
</feature>
<evidence type="ECO:0000259" key="5">
    <source>
        <dbReference type="PROSITE" id="PS51891"/>
    </source>
</evidence>
<dbReference type="InterPro" id="IPR011057">
    <property type="entry name" value="Mss4-like_sf"/>
</dbReference>
<dbReference type="PROSITE" id="PS51891">
    <property type="entry name" value="CENP_V_GFA"/>
    <property type="match status" value="1"/>
</dbReference>
<dbReference type="Gene3D" id="3.90.1590.10">
    <property type="entry name" value="glutathione-dependent formaldehyde- activating enzyme (gfa)"/>
    <property type="match status" value="1"/>
</dbReference>
<dbReference type="PANTHER" id="PTHR33337:SF40">
    <property type="entry name" value="CENP-V_GFA DOMAIN-CONTAINING PROTEIN-RELATED"/>
    <property type="match status" value="1"/>
</dbReference>
<evidence type="ECO:0000313" key="6">
    <source>
        <dbReference type="EMBL" id="MBR0553075.1"/>
    </source>
</evidence>
<dbReference type="PANTHER" id="PTHR33337">
    <property type="entry name" value="GFA DOMAIN-CONTAINING PROTEIN"/>
    <property type="match status" value="1"/>
</dbReference>
<evidence type="ECO:0000256" key="1">
    <source>
        <dbReference type="ARBA" id="ARBA00005495"/>
    </source>
</evidence>
<comment type="similarity">
    <text evidence="1">Belongs to the Gfa family.</text>
</comment>
<dbReference type="Pfam" id="PF04828">
    <property type="entry name" value="GFA"/>
    <property type="match status" value="1"/>
</dbReference>
<dbReference type="EMBL" id="JAGRQC010000003">
    <property type="protein sequence ID" value="MBR0553075.1"/>
    <property type="molecule type" value="Genomic_DNA"/>
</dbReference>
<dbReference type="AlphaFoldDB" id="A0A8T4IIZ1"/>
<evidence type="ECO:0000256" key="2">
    <source>
        <dbReference type="ARBA" id="ARBA00022723"/>
    </source>
</evidence>
<reference evidence="6" key="1">
    <citation type="submission" date="2021-04" db="EMBL/GenBank/DDBJ databases">
        <title>Ouciella asimina sp. nov., isolated from the surface seawater in the hydrothermal field of Okinawa Trough.</title>
        <authorList>
            <person name="Shuang W."/>
        </authorList>
    </citation>
    <scope>NUCLEOTIDE SEQUENCE</scope>
    <source>
        <strain evidence="6">LXI357</strain>
    </source>
</reference>
<organism evidence="6 7">
    <name type="scientific">Stakelama marina</name>
    <dbReference type="NCBI Taxonomy" id="2826939"/>
    <lineage>
        <taxon>Bacteria</taxon>
        <taxon>Pseudomonadati</taxon>
        <taxon>Pseudomonadota</taxon>
        <taxon>Alphaproteobacteria</taxon>
        <taxon>Sphingomonadales</taxon>
        <taxon>Sphingomonadaceae</taxon>
        <taxon>Stakelama</taxon>
    </lineage>
</organism>
<evidence type="ECO:0000256" key="3">
    <source>
        <dbReference type="ARBA" id="ARBA00022833"/>
    </source>
</evidence>
<dbReference type="InterPro" id="IPR006913">
    <property type="entry name" value="CENP-V/GFA"/>
</dbReference>
<dbReference type="SUPFAM" id="SSF51316">
    <property type="entry name" value="Mss4-like"/>
    <property type="match status" value="1"/>
</dbReference>
<accession>A0A8T4IIZ1</accession>
<dbReference type="RefSeq" id="WP_284054323.1">
    <property type="nucleotide sequence ID" value="NZ_JAGRQC010000003.1"/>
</dbReference>
<keyword evidence="7" id="KW-1185">Reference proteome</keyword>
<dbReference type="GO" id="GO:0016846">
    <property type="term" value="F:carbon-sulfur lyase activity"/>
    <property type="evidence" value="ECO:0007669"/>
    <property type="project" value="InterPro"/>
</dbReference>
<sequence length="141" mass="15491">MGGTKLNGRCLCGAVTVTASPPGPELDACHCTMCRRWGGIAFLSTRGVAEPAFTGTEHIRRYASSDWAERAFCDRCGTHLFFHYKPHDTYSFPVGLFDDAPDAAMAEEIFIDEKPDYYAFEGDRERLTGAQVIAKYAPGKG</sequence>
<proteinExistence type="inferred from homology"/>
<evidence type="ECO:0000313" key="7">
    <source>
        <dbReference type="Proteomes" id="UP000676996"/>
    </source>
</evidence>
<keyword evidence="2" id="KW-0479">Metal-binding</keyword>
<keyword evidence="4" id="KW-0456">Lyase</keyword>
<keyword evidence="3" id="KW-0862">Zinc</keyword>
<evidence type="ECO:0000256" key="4">
    <source>
        <dbReference type="ARBA" id="ARBA00023239"/>
    </source>
</evidence>
<comment type="caution">
    <text evidence="6">The sequence shown here is derived from an EMBL/GenBank/DDBJ whole genome shotgun (WGS) entry which is preliminary data.</text>
</comment>
<gene>
    <name evidence="6" type="ORF">J7S20_11210</name>
</gene>
<name>A0A8T4IIZ1_9SPHN</name>